<sequence>ASMLPEGPAAKALQEMIKPSRIAITDSFWFELLKVQLPGLLRPGFFDAHYKEPAILDSLVRDAYFLQLVATNEHSGNFRTFLRFWARLLHYFRTSPSDSKPCNASAVLSLSLLCRCLLKQFAECFTAQELLFQLEQ</sequence>
<reference evidence="1" key="1">
    <citation type="submission" date="2021-02" db="EMBL/GenBank/DDBJ databases">
        <authorList>
            <person name="Dougan E. K."/>
            <person name="Rhodes N."/>
            <person name="Thang M."/>
            <person name="Chan C."/>
        </authorList>
    </citation>
    <scope>NUCLEOTIDE SEQUENCE</scope>
</reference>
<dbReference type="AlphaFoldDB" id="A0A813DGH8"/>
<evidence type="ECO:0000313" key="2">
    <source>
        <dbReference type="Proteomes" id="UP000654075"/>
    </source>
</evidence>
<dbReference type="Proteomes" id="UP000654075">
    <property type="component" value="Unassembled WGS sequence"/>
</dbReference>
<protein>
    <submittedName>
        <fullName evidence="1">Uncharacterized protein</fullName>
    </submittedName>
</protein>
<evidence type="ECO:0000313" key="1">
    <source>
        <dbReference type="EMBL" id="CAE8584653.1"/>
    </source>
</evidence>
<keyword evidence="2" id="KW-1185">Reference proteome</keyword>
<gene>
    <name evidence="1" type="ORF">PGLA1383_LOCUS3582</name>
</gene>
<name>A0A813DGH8_POLGL</name>
<accession>A0A813DGH8</accession>
<dbReference type="OrthoDB" id="10405034at2759"/>
<dbReference type="EMBL" id="CAJNNV010001266">
    <property type="protein sequence ID" value="CAE8584653.1"/>
    <property type="molecule type" value="Genomic_DNA"/>
</dbReference>
<comment type="caution">
    <text evidence="1">The sequence shown here is derived from an EMBL/GenBank/DDBJ whole genome shotgun (WGS) entry which is preliminary data.</text>
</comment>
<proteinExistence type="predicted"/>
<feature type="non-terminal residue" evidence="1">
    <location>
        <position position="1"/>
    </location>
</feature>
<organism evidence="1 2">
    <name type="scientific">Polarella glacialis</name>
    <name type="common">Dinoflagellate</name>
    <dbReference type="NCBI Taxonomy" id="89957"/>
    <lineage>
        <taxon>Eukaryota</taxon>
        <taxon>Sar</taxon>
        <taxon>Alveolata</taxon>
        <taxon>Dinophyceae</taxon>
        <taxon>Suessiales</taxon>
        <taxon>Suessiaceae</taxon>
        <taxon>Polarella</taxon>
    </lineage>
</organism>
<feature type="non-terminal residue" evidence="1">
    <location>
        <position position="136"/>
    </location>
</feature>